<comment type="caution">
    <text evidence="2">The sequence shown here is derived from an EMBL/GenBank/DDBJ whole genome shotgun (WGS) entry which is preliminary data.</text>
</comment>
<dbReference type="InterPro" id="IPR036168">
    <property type="entry name" value="AP2_Mu_C_sf"/>
</dbReference>
<evidence type="ECO:0000259" key="1">
    <source>
        <dbReference type="PROSITE" id="PS51072"/>
    </source>
</evidence>
<protein>
    <submittedName>
        <fullName evidence="2">AP3M2 isoform 1</fullName>
    </submittedName>
</protein>
<sequence>PTINLQFKIQQLAISGLKVNRLDMYGEKYKPFKGIKYMTKAGKFQVRT</sequence>
<name>A0A2J8TNQ4_PONAB</name>
<reference evidence="2" key="1">
    <citation type="submission" date="2017-12" db="EMBL/GenBank/DDBJ databases">
        <title>High-resolution comparative analysis of great ape genomes.</title>
        <authorList>
            <person name="Pollen A."/>
            <person name="Hastie A."/>
            <person name="Hormozdiari F."/>
            <person name="Dougherty M."/>
            <person name="Liu R."/>
            <person name="Chaisson M."/>
            <person name="Hoppe E."/>
            <person name="Hill C."/>
            <person name="Pang A."/>
            <person name="Hillier L."/>
            <person name="Baker C."/>
            <person name="Armstrong J."/>
            <person name="Shendure J."/>
            <person name="Paten B."/>
            <person name="Wilson R."/>
            <person name="Chao H."/>
            <person name="Schneider V."/>
            <person name="Ventura M."/>
            <person name="Kronenberg Z."/>
            <person name="Murali S."/>
            <person name="Gordon D."/>
            <person name="Cantsilieris S."/>
            <person name="Munson K."/>
            <person name="Nelson B."/>
            <person name="Raja A."/>
            <person name="Underwood J."/>
            <person name="Diekhans M."/>
            <person name="Fiddes I."/>
            <person name="Haussler D."/>
            <person name="Eichler E."/>
        </authorList>
    </citation>
    <scope>NUCLEOTIDE SEQUENCE [LARGE SCALE GENOMIC DNA]</scope>
    <source>
        <strain evidence="2">Susie</strain>
    </source>
</reference>
<feature type="domain" description="MHD" evidence="1">
    <location>
        <begin position="1"/>
        <end position="47"/>
    </location>
</feature>
<dbReference type="PROSITE" id="PS51072">
    <property type="entry name" value="MHD"/>
    <property type="match status" value="1"/>
</dbReference>
<evidence type="ECO:0000313" key="2">
    <source>
        <dbReference type="EMBL" id="PNJ34679.1"/>
    </source>
</evidence>
<dbReference type="SUPFAM" id="SSF49447">
    <property type="entry name" value="Second domain of Mu2 adaptin subunit (ap50) of ap2 adaptor"/>
    <property type="match status" value="1"/>
</dbReference>
<dbReference type="Pfam" id="PF00928">
    <property type="entry name" value="Adap_comp_sub"/>
    <property type="match status" value="1"/>
</dbReference>
<accession>A0A2J8TNQ4</accession>
<organism evidence="2">
    <name type="scientific">Pongo abelii</name>
    <name type="common">Sumatran orangutan</name>
    <name type="synonym">Pongo pygmaeus abelii</name>
    <dbReference type="NCBI Taxonomy" id="9601"/>
    <lineage>
        <taxon>Eukaryota</taxon>
        <taxon>Metazoa</taxon>
        <taxon>Chordata</taxon>
        <taxon>Craniata</taxon>
        <taxon>Vertebrata</taxon>
        <taxon>Euteleostomi</taxon>
        <taxon>Mammalia</taxon>
        <taxon>Eutheria</taxon>
        <taxon>Euarchontoglires</taxon>
        <taxon>Primates</taxon>
        <taxon>Haplorrhini</taxon>
        <taxon>Catarrhini</taxon>
        <taxon>Hominidae</taxon>
        <taxon>Pongo</taxon>
    </lineage>
</organism>
<feature type="non-terminal residue" evidence="2">
    <location>
        <position position="1"/>
    </location>
</feature>
<gene>
    <name evidence="2" type="ORF">CR201_G0033298</name>
</gene>
<dbReference type="EMBL" id="NDHI03003488">
    <property type="protein sequence ID" value="PNJ34679.1"/>
    <property type="molecule type" value="Genomic_DNA"/>
</dbReference>
<proteinExistence type="predicted"/>
<dbReference type="SMR" id="A0A2J8TNQ4"/>
<dbReference type="AlphaFoldDB" id="A0A2J8TNQ4"/>
<dbReference type="InterPro" id="IPR028565">
    <property type="entry name" value="MHD"/>
</dbReference>